<reference evidence="1" key="1">
    <citation type="submission" date="2013-12" db="EMBL/GenBank/DDBJ databases">
        <title>The Genome Sequence of Aphanomyces invadans NJM9701.</title>
        <authorList>
            <consortium name="The Broad Institute Genomics Platform"/>
            <person name="Russ C."/>
            <person name="Tyler B."/>
            <person name="van West P."/>
            <person name="Dieguez-Uribeondo J."/>
            <person name="Young S.K."/>
            <person name="Zeng Q."/>
            <person name="Gargeya S."/>
            <person name="Fitzgerald M."/>
            <person name="Abouelleil A."/>
            <person name="Alvarado L."/>
            <person name="Chapman S.B."/>
            <person name="Gainer-Dewar J."/>
            <person name="Goldberg J."/>
            <person name="Griggs A."/>
            <person name="Gujja S."/>
            <person name="Hansen M."/>
            <person name="Howarth C."/>
            <person name="Imamovic A."/>
            <person name="Ireland A."/>
            <person name="Larimer J."/>
            <person name="McCowan C."/>
            <person name="Murphy C."/>
            <person name="Pearson M."/>
            <person name="Poon T.W."/>
            <person name="Priest M."/>
            <person name="Roberts A."/>
            <person name="Saif S."/>
            <person name="Shea T."/>
            <person name="Sykes S."/>
            <person name="Wortman J."/>
            <person name="Nusbaum C."/>
            <person name="Birren B."/>
        </authorList>
    </citation>
    <scope>NUCLEOTIDE SEQUENCE [LARGE SCALE GENOMIC DNA]</scope>
    <source>
        <strain evidence="1">NJM9701</strain>
    </source>
</reference>
<proteinExistence type="predicted"/>
<dbReference type="VEuPathDB" id="FungiDB:H310_02061"/>
<dbReference type="GeneID" id="20079111"/>
<sequence length="310" mass="34251">MSKPSGAAQPHVLAAQAPQQVDGANIIASNSVTPQPQVHVPPKPLVLPLPRRDVLPPLNLDREVRGTKHASLNAVLFHVKAGAGILYSLLHPSCSAYEPPDVTWLKLLEAISLIPSGKPHGMVEIIGEVYRIMPMGEFRNRFQSDFRHELYVKSKMTPREGLILKDKVNRFLRAFMADPIHGFVFARSHIHNDHYADDVVRTPVGNGRVRAFRSQDNYYIVVYPWGHGYIHSPSLSSATSTDSRAAHPATLKRSLETAMTAPVNERKTSISKAVSDAMQRAPDSIMSKAYVLAMAQRLSDAEVNGNNVFE</sequence>
<dbReference type="EMBL" id="KI913954">
    <property type="protein sequence ID" value="ETW07577.1"/>
    <property type="molecule type" value="Genomic_DNA"/>
</dbReference>
<dbReference type="OrthoDB" id="164177at2759"/>
<dbReference type="AlphaFoldDB" id="A0A024UP02"/>
<name>A0A024UP02_9STRA</name>
<dbReference type="eggNOG" id="ENOG502RJP0">
    <property type="taxonomic scope" value="Eukaryota"/>
</dbReference>
<dbReference type="STRING" id="157072.A0A024UP02"/>
<organism evidence="1">
    <name type="scientific">Aphanomyces invadans</name>
    <dbReference type="NCBI Taxonomy" id="157072"/>
    <lineage>
        <taxon>Eukaryota</taxon>
        <taxon>Sar</taxon>
        <taxon>Stramenopiles</taxon>
        <taxon>Oomycota</taxon>
        <taxon>Saprolegniomycetes</taxon>
        <taxon>Saprolegniales</taxon>
        <taxon>Verrucalvaceae</taxon>
        <taxon>Aphanomyces</taxon>
    </lineage>
</organism>
<gene>
    <name evidence="1" type="ORF">H310_02061</name>
</gene>
<protein>
    <submittedName>
        <fullName evidence="1">Uncharacterized protein</fullName>
    </submittedName>
</protein>
<evidence type="ECO:0000313" key="1">
    <source>
        <dbReference type="EMBL" id="ETW07577.1"/>
    </source>
</evidence>
<dbReference type="RefSeq" id="XP_008863670.1">
    <property type="nucleotide sequence ID" value="XM_008865448.1"/>
</dbReference>
<accession>A0A024UP02</accession>